<dbReference type="AlphaFoldDB" id="A0AAV2FEH7"/>
<name>A0AAV2FEH7_9ROSI</name>
<proteinExistence type="predicted"/>
<protein>
    <submittedName>
        <fullName evidence="1">Uncharacterized protein</fullName>
    </submittedName>
</protein>
<sequence>MYPVSLSPPAYFRKSSTSVILNGRRVIDSWRVNDWMVKKRVAWERSRSEVRRAVVAFQWQSRALSRSTFDFYRLNMWRICGLVLCYFLLKNEFIFATVLSNFEGVSM</sequence>
<reference evidence="1 2" key="1">
    <citation type="submission" date="2024-04" db="EMBL/GenBank/DDBJ databases">
        <authorList>
            <person name="Fracassetti M."/>
        </authorList>
    </citation>
    <scope>NUCLEOTIDE SEQUENCE [LARGE SCALE GENOMIC DNA]</scope>
</reference>
<dbReference type="EMBL" id="OZ034819">
    <property type="protein sequence ID" value="CAL1396666.1"/>
    <property type="molecule type" value="Genomic_DNA"/>
</dbReference>
<keyword evidence="2" id="KW-1185">Reference proteome</keyword>
<gene>
    <name evidence="1" type="ORF">LTRI10_LOCUS37021</name>
</gene>
<organism evidence="1 2">
    <name type="scientific">Linum trigynum</name>
    <dbReference type="NCBI Taxonomy" id="586398"/>
    <lineage>
        <taxon>Eukaryota</taxon>
        <taxon>Viridiplantae</taxon>
        <taxon>Streptophyta</taxon>
        <taxon>Embryophyta</taxon>
        <taxon>Tracheophyta</taxon>
        <taxon>Spermatophyta</taxon>
        <taxon>Magnoliopsida</taxon>
        <taxon>eudicotyledons</taxon>
        <taxon>Gunneridae</taxon>
        <taxon>Pentapetalae</taxon>
        <taxon>rosids</taxon>
        <taxon>fabids</taxon>
        <taxon>Malpighiales</taxon>
        <taxon>Linaceae</taxon>
        <taxon>Linum</taxon>
    </lineage>
</organism>
<dbReference type="Proteomes" id="UP001497516">
    <property type="component" value="Chromosome 6"/>
</dbReference>
<evidence type="ECO:0000313" key="2">
    <source>
        <dbReference type="Proteomes" id="UP001497516"/>
    </source>
</evidence>
<accession>A0AAV2FEH7</accession>
<evidence type="ECO:0000313" key="1">
    <source>
        <dbReference type="EMBL" id="CAL1396666.1"/>
    </source>
</evidence>